<dbReference type="EMBL" id="JAZHGA010000023">
    <property type="protein sequence ID" value="MEM5343341.1"/>
    <property type="molecule type" value="Genomic_DNA"/>
</dbReference>
<proteinExistence type="predicted"/>
<dbReference type="RefSeq" id="WP_193567000.1">
    <property type="nucleotide sequence ID" value="NZ_JAZHFZ010000024.1"/>
</dbReference>
<dbReference type="InterPro" id="IPR017633">
    <property type="entry name" value="Benz-CoA_dihydrodiol_lyase"/>
</dbReference>
<keyword evidence="2" id="KW-1185">Reference proteome</keyword>
<evidence type="ECO:0000313" key="2">
    <source>
        <dbReference type="Proteomes" id="UP001481677"/>
    </source>
</evidence>
<dbReference type="PANTHER" id="PTHR11941:SF54">
    <property type="entry name" value="ENOYL-COA HYDRATASE, MITOCHONDRIAL"/>
    <property type="match status" value="1"/>
</dbReference>
<dbReference type="NCBIfam" id="TIGR03222">
    <property type="entry name" value="benzo_boxC"/>
    <property type="match status" value="1"/>
</dbReference>
<evidence type="ECO:0000313" key="1">
    <source>
        <dbReference type="EMBL" id="MEM5343341.1"/>
    </source>
</evidence>
<sequence>MSPADTAAAQVDYRTDPSQYKHWKLTFNGPVATLGIDIAEDGGIRDGYKLKLNSYDLGVDIELHDALQRIRFEHPEVRTVVLTSLKDRVFCSGANIFMLGLSSHAWKVNFCKFTNETRNGIEDSSRHSGLKFLAAVNGSCAGGGYELALACDEIYLVDDRSSSVALPEVPLLGVLPGTGGLTRVTDKRKVRHDRADIFCTVVEGIRGARAKEWRLVDDVVKPNQFEQAVAARALELAQQSDRPADAQGVMLTRVERTDREDGLTYATLDVSIDRAKRTATFTAKAPTTEQPTEIDTIVAKGANWWPLQFARELDDAILSMRTNELDIGTWILKTEGDARAVLAVDATLLQHKDHWFVRETIGLLRRTLARIDVSSRSLFALIEPGSCFTGTFAEFAFAADRTYMAALPANEDEEPAITLSEVNFGLYPMVTHQSRLARRFYEETEPLDAARAKIGEPVKAVEAERLGLVTASPDDIDWADEIRIALEERAAMSPDALTGMEANLRFNGRETMETRIFGRLTAWQNWIFNRPNAVGEKGALKVYGKGSKAQFDVSRV</sequence>
<dbReference type="CDD" id="cd06558">
    <property type="entry name" value="crotonase-like"/>
    <property type="match status" value="1"/>
</dbReference>
<accession>A0ABU9R8G7</accession>
<name>A0ABU9R8G7_9BURK</name>
<dbReference type="Pfam" id="PF00378">
    <property type="entry name" value="ECH_1"/>
    <property type="match status" value="1"/>
</dbReference>
<dbReference type="EC" id="4.1.2.44" evidence="1"/>
<dbReference type="Gene3D" id="3.90.226.10">
    <property type="entry name" value="2-enoyl-CoA Hydratase, Chain A, domain 1"/>
    <property type="match status" value="2"/>
</dbReference>
<comment type="caution">
    <text evidence="1">The sequence shown here is derived from an EMBL/GenBank/DDBJ whole genome shotgun (WGS) entry which is preliminary data.</text>
</comment>
<dbReference type="Proteomes" id="UP001481677">
    <property type="component" value="Unassembled WGS sequence"/>
</dbReference>
<protein>
    <submittedName>
        <fullName evidence="1">2,3-epoxybenzoyl-CoA dihydrolase</fullName>
        <ecNumber evidence="1">4.1.2.44</ecNumber>
    </submittedName>
</protein>
<organism evidence="1 2">
    <name type="scientific">Paraburkholderia azotifigens</name>
    <dbReference type="NCBI Taxonomy" id="2057004"/>
    <lineage>
        <taxon>Bacteria</taxon>
        <taxon>Pseudomonadati</taxon>
        <taxon>Pseudomonadota</taxon>
        <taxon>Betaproteobacteria</taxon>
        <taxon>Burkholderiales</taxon>
        <taxon>Burkholderiaceae</taxon>
        <taxon>Paraburkholderia</taxon>
    </lineage>
</organism>
<dbReference type="GO" id="GO:0016829">
    <property type="term" value="F:lyase activity"/>
    <property type="evidence" value="ECO:0007669"/>
    <property type="project" value="UniProtKB-KW"/>
</dbReference>
<reference evidence="1 2" key="1">
    <citation type="submission" date="2024-01" db="EMBL/GenBank/DDBJ databases">
        <title>The diversity of rhizobia nodulating Mimosa spp. in eleven states of Brazil covering several biomes is determined by host plant, location, and edaphic factors.</title>
        <authorList>
            <person name="Rouws L."/>
            <person name="Barauna A."/>
            <person name="Beukes C."/>
            <person name="De Faria S.M."/>
            <person name="Gross E."/>
            <person name="Dos Reis Junior F.B."/>
            <person name="Simon M."/>
            <person name="Maluk M."/>
            <person name="Odee D.W."/>
            <person name="Kenicer G."/>
            <person name="Young J.P.W."/>
            <person name="Reis V.M."/>
            <person name="Zilli J."/>
            <person name="James E.K."/>
        </authorList>
    </citation>
    <scope>NUCLEOTIDE SEQUENCE [LARGE SCALE GENOMIC DNA]</scope>
    <source>
        <strain evidence="1 2">JPY530</strain>
    </source>
</reference>
<keyword evidence="1" id="KW-0456">Lyase</keyword>
<dbReference type="InterPro" id="IPR029045">
    <property type="entry name" value="ClpP/crotonase-like_dom_sf"/>
</dbReference>
<dbReference type="InterPro" id="IPR001753">
    <property type="entry name" value="Enoyl-CoA_hydra/iso"/>
</dbReference>
<dbReference type="SUPFAM" id="SSF52096">
    <property type="entry name" value="ClpP/crotonase"/>
    <property type="match status" value="2"/>
</dbReference>
<dbReference type="PANTHER" id="PTHR11941">
    <property type="entry name" value="ENOYL-COA HYDRATASE-RELATED"/>
    <property type="match status" value="1"/>
</dbReference>
<gene>
    <name evidence="1" type="primary">boxC</name>
    <name evidence="1" type="ORF">V4C56_27430</name>
</gene>